<proteinExistence type="predicted"/>
<gene>
    <name evidence="2" type="ORF">SAMN02745213_01317</name>
</gene>
<dbReference type="EMBL" id="FUXX01000020">
    <property type="protein sequence ID" value="SKA62852.1"/>
    <property type="molecule type" value="Genomic_DNA"/>
</dbReference>
<dbReference type="Proteomes" id="UP000242432">
    <property type="component" value="Unassembled WGS sequence"/>
</dbReference>
<feature type="transmembrane region" description="Helical" evidence="1">
    <location>
        <begin position="40"/>
        <end position="61"/>
    </location>
</feature>
<keyword evidence="1" id="KW-0812">Transmembrane</keyword>
<sequence>MDSNYYLYIILISFLVTYPIRAIPALFISKLSLSSYWQRVLDLVPYTALTALVFPGIFYCVENNQYAGYIGAIFAIIAALCKMSLSVVVLIAVVSVYLSIII</sequence>
<dbReference type="Pfam" id="PF05437">
    <property type="entry name" value="AzlD"/>
    <property type="match status" value="1"/>
</dbReference>
<dbReference type="AlphaFoldDB" id="A0A1T4VD24"/>
<organism evidence="2 3">
    <name type="scientific">Succinivibrio dextrinosolvens DSM 3072</name>
    <dbReference type="NCBI Taxonomy" id="1123324"/>
    <lineage>
        <taxon>Bacteria</taxon>
        <taxon>Pseudomonadati</taxon>
        <taxon>Pseudomonadota</taxon>
        <taxon>Gammaproteobacteria</taxon>
        <taxon>Aeromonadales</taxon>
        <taxon>Succinivibrionaceae</taxon>
        <taxon>Succinivibrio</taxon>
    </lineage>
</organism>
<evidence type="ECO:0000313" key="3">
    <source>
        <dbReference type="Proteomes" id="UP000242432"/>
    </source>
</evidence>
<feature type="transmembrane region" description="Helical" evidence="1">
    <location>
        <begin position="6"/>
        <end position="28"/>
    </location>
</feature>
<name>A0A1T4VD24_9GAMM</name>
<evidence type="ECO:0000256" key="1">
    <source>
        <dbReference type="SAM" id="Phobius"/>
    </source>
</evidence>
<dbReference type="STRING" id="83771.SAMN02910357_01050"/>
<dbReference type="RefSeq" id="WP_078928797.1">
    <property type="nucleotide sequence ID" value="NZ_FUXX01000020.1"/>
</dbReference>
<keyword evidence="3" id="KW-1185">Reference proteome</keyword>
<keyword evidence="1" id="KW-0472">Membrane</keyword>
<protein>
    <submittedName>
        <fullName evidence="2">Branched-chain amino acid transport protein</fullName>
    </submittedName>
</protein>
<feature type="transmembrane region" description="Helical" evidence="1">
    <location>
        <begin position="67"/>
        <end position="100"/>
    </location>
</feature>
<reference evidence="3" key="1">
    <citation type="submission" date="2017-02" db="EMBL/GenBank/DDBJ databases">
        <authorList>
            <person name="Varghese N."/>
            <person name="Submissions S."/>
        </authorList>
    </citation>
    <scope>NUCLEOTIDE SEQUENCE [LARGE SCALE GENOMIC DNA]</scope>
    <source>
        <strain evidence="3">DSM 3072</strain>
    </source>
</reference>
<dbReference type="InterPro" id="IPR008407">
    <property type="entry name" value="Brnchd-chn_aa_trnsp_AzlD"/>
</dbReference>
<keyword evidence="1" id="KW-1133">Transmembrane helix</keyword>
<accession>A0A1T4VD24</accession>
<evidence type="ECO:0000313" key="2">
    <source>
        <dbReference type="EMBL" id="SKA62852.1"/>
    </source>
</evidence>